<evidence type="ECO:0000256" key="6">
    <source>
        <dbReference type="ARBA" id="ARBA00022825"/>
    </source>
</evidence>
<keyword evidence="4 7" id="KW-0645">Protease</keyword>
<dbReference type="SUPFAM" id="SSF69304">
    <property type="entry name" value="Tricorn protease N-terminal domain"/>
    <property type="match status" value="1"/>
</dbReference>
<dbReference type="PIRSF" id="PIRSF036421">
    <property type="entry name" value="Tricorn_protease"/>
    <property type="match status" value="1"/>
</dbReference>
<keyword evidence="3 7" id="KW-0963">Cytoplasm</keyword>
<dbReference type="InterPro" id="IPR011044">
    <property type="entry name" value="Quino_amine_DH_bsu"/>
</dbReference>
<evidence type="ECO:0000256" key="2">
    <source>
        <dbReference type="ARBA" id="ARBA00008524"/>
    </source>
</evidence>
<dbReference type="AlphaFoldDB" id="A0A1K1LSX6"/>
<evidence type="ECO:0000256" key="5">
    <source>
        <dbReference type="ARBA" id="ARBA00022801"/>
    </source>
</evidence>
<dbReference type="Pfam" id="PF26549">
    <property type="entry name" value="Tricorn_N"/>
    <property type="match status" value="1"/>
</dbReference>
<feature type="active site" description="Nucleophile" evidence="8">
    <location>
        <position position="985"/>
    </location>
</feature>
<dbReference type="PROSITE" id="PS50106">
    <property type="entry name" value="PDZ"/>
    <property type="match status" value="1"/>
</dbReference>
<feature type="chain" id="PRO_5012136914" description="Tricorn protease homolog" evidence="11">
    <location>
        <begin position="20"/>
        <end position="1079"/>
    </location>
</feature>
<evidence type="ECO:0000256" key="1">
    <source>
        <dbReference type="ARBA" id="ARBA00004496"/>
    </source>
</evidence>
<feature type="active site" description="Charge relay system" evidence="8">
    <location>
        <position position="769"/>
    </location>
</feature>
<sequence length="1079" mass="121215">MKKITLTLMIGLLTGFVFAQDNARWLRYPSISPDGKTIIFGYMGNLYKVNAGGGTATPITVGSAYNMRPVWSHDGKTIAFASDRYGNFDVYSMPATGGTPVRLTYNSSDDFPYDFAPDNSTVLFGSGRNAPSASVRFPMARLFNNLYTIPVEGGRPVLVTAAGVSEARYDGKGSRIVFEDRKGYEDPLRKHHTSGVTRDIWIFDTKANSYRKISNFDGENREPVFSSDGQTVYYLNEKDKTQNIYAVSLTDNTEKQLTSFSGFPVRHLSISGDNTLSFTWKGDVYTLKPGGQPVKLDIKVMDDAAFQVLENLDISSVTEFAVNPNGKEIAFVNRGEVFVTGIDDARTKRVTNTPEQERMINWSPDGKTLLFSGERDGSWNIYKVTLRRPDEKYFYAATILETEAVIATEAEEFQPQYAPDGKKIAFVEERNILQVLDVDSGKKVTVLPEGHNFSYSDGDWSFQWSPDSKWLLVDDSKGYFIRHNTALIKADGTGEIFYPINGGFGEDAPKWAMEGKMMTYMSSREGRKSLAYQGSRESDIYAVFFDQEAYDRFALSKEEFELLKEKEEEEKKDKEEKEDKKSGKKDKRKKEDKDKTLVLDLENLDNRKVKLTINSSSISDYVLSKEGDKVFYLASFEKGYDLWVTEPRTHETKVLAKMGGSPSGIEISEDGKTLYLSNRGKLVKVDASSGKVESIAIDADMAVDAAAERGYMFEHMWRQVKKKFYDPEIHGIDWKMYHDEYAKFLPYINNNYDFQELLSELLGELNASHTGGRYYASGAKGDHTASLGLLFDETYKGEGIRISEVISGGPLNTAHSKIQAGDILVKINGHEIAAGENWNKYLLNIRDKNVLLTLKRKGTAFEESVKPVSLGEENRLMYRRWVKTMEKMVDSLSGGKLGYVHVQGMNDGSFRDVYENVLGKNLDKKALVVDTRFNGGGWLHDDLNTFLSGKEYLKFAPQGHVVKGGEPMSRWNKPSIVVMSEGNYSDAFIFPYVYKQNGIGKLVGMPVAGTGTAVWWERQIDPSIIFGIPMVATIGKEGRPTENLELNPDILVPLPYNDFLKGKDTQLEAAVRELLKEIK</sequence>
<evidence type="ECO:0000256" key="3">
    <source>
        <dbReference type="ARBA" id="ARBA00022490"/>
    </source>
</evidence>
<dbReference type="InterPro" id="IPR012393">
    <property type="entry name" value="Tricorn_protease"/>
</dbReference>
<dbReference type="Gene3D" id="2.120.10.30">
    <property type="entry name" value="TolB, C-terminal domain"/>
    <property type="match status" value="1"/>
</dbReference>
<dbReference type="STRING" id="1150368.SAMN02927921_00214"/>
<protein>
    <recommendedName>
        <fullName evidence="7">Tricorn protease homolog</fullName>
        <ecNumber evidence="7">3.4.21.-</ecNumber>
    </recommendedName>
</protein>
<dbReference type="Pfam" id="PF03572">
    <property type="entry name" value="Peptidase_S41"/>
    <property type="match status" value="1"/>
</dbReference>
<dbReference type="InterPro" id="IPR011042">
    <property type="entry name" value="6-blade_b-propeller_TolB-like"/>
</dbReference>
<feature type="active site" description="Charge relay system" evidence="8">
    <location>
        <position position="1042"/>
    </location>
</feature>
<dbReference type="InterPro" id="IPR029045">
    <property type="entry name" value="ClpP/crotonase-like_dom_sf"/>
</dbReference>
<comment type="similarity">
    <text evidence="2 7">Belongs to the peptidase S41B family.</text>
</comment>
<evidence type="ECO:0000256" key="4">
    <source>
        <dbReference type="ARBA" id="ARBA00022670"/>
    </source>
</evidence>
<accession>A0A1K1LSX6</accession>
<dbReference type="SUPFAM" id="SSF50969">
    <property type="entry name" value="YVTN repeat-like/Quinoprotein amine dehydrogenase"/>
    <property type="match status" value="1"/>
</dbReference>
<dbReference type="InterPro" id="IPR005151">
    <property type="entry name" value="Tail-specific_protease"/>
</dbReference>
<dbReference type="EC" id="3.4.21.-" evidence="7"/>
<dbReference type="GO" id="GO:0005737">
    <property type="term" value="C:cytoplasm"/>
    <property type="evidence" value="ECO:0007669"/>
    <property type="project" value="UniProtKB-SubCell"/>
</dbReference>
<dbReference type="Gene3D" id="3.30.750.44">
    <property type="match status" value="1"/>
</dbReference>
<evidence type="ECO:0000256" key="10">
    <source>
        <dbReference type="SAM" id="MobiDB-lite"/>
    </source>
</evidence>
<evidence type="ECO:0000256" key="7">
    <source>
        <dbReference type="PIRNR" id="PIRNR036421"/>
    </source>
</evidence>
<dbReference type="Pfam" id="PF14684">
    <property type="entry name" value="Tricorn_C1"/>
    <property type="match status" value="1"/>
</dbReference>
<dbReference type="Pfam" id="PF26550">
    <property type="entry name" value="Tricorn_2nd"/>
    <property type="match status" value="1"/>
</dbReference>
<feature type="signal peptide" evidence="11">
    <location>
        <begin position="1"/>
        <end position="19"/>
    </location>
</feature>
<dbReference type="OrthoDB" id="9815657at2"/>
<evidence type="ECO:0000313" key="13">
    <source>
        <dbReference type="EMBL" id="SFW13936.1"/>
    </source>
</evidence>
<name>A0A1K1LSX6_9FLAO</name>
<dbReference type="PANTHER" id="PTHR43253">
    <property type="entry name" value="TRICORN PROTEASE HOMOLOG 2-RELATED"/>
    <property type="match status" value="1"/>
</dbReference>
<dbReference type="SMART" id="SM00245">
    <property type="entry name" value="TSPc"/>
    <property type="match status" value="1"/>
</dbReference>
<dbReference type="EMBL" id="FPJE01000001">
    <property type="protein sequence ID" value="SFW13936.1"/>
    <property type="molecule type" value="Genomic_DNA"/>
</dbReference>
<dbReference type="GO" id="GO:0008236">
    <property type="term" value="F:serine-type peptidase activity"/>
    <property type="evidence" value="ECO:0007669"/>
    <property type="project" value="UniProtKB-UniRule"/>
</dbReference>
<keyword evidence="6 7" id="KW-0720">Serine protease</keyword>
<dbReference type="InterPro" id="IPR015943">
    <property type="entry name" value="WD40/YVTN_repeat-like_dom_sf"/>
</dbReference>
<evidence type="ECO:0000256" key="11">
    <source>
        <dbReference type="SAM" id="SignalP"/>
    </source>
</evidence>
<dbReference type="SUPFAM" id="SSF52096">
    <property type="entry name" value="ClpP/crotonase"/>
    <property type="match status" value="1"/>
</dbReference>
<evidence type="ECO:0000256" key="9">
    <source>
        <dbReference type="PIRSR" id="PIRSR036421-3"/>
    </source>
</evidence>
<feature type="compositionally biased region" description="Basic and acidic residues" evidence="10">
    <location>
        <begin position="565"/>
        <end position="581"/>
    </location>
</feature>
<dbReference type="InterPro" id="IPR001478">
    <property type="entry name" value="PDZ"/>
</dbReference>
<dbReference type="SUPFAM" id="SSF82171">
    <property type="entry name" value="DPP6 N-terminal domain-like"/>
    <property type="match status" value="1"/>
</dbReference>
<dbReference type="InterPro" id="IPR036034">
    <property type="entry name" value="PDZ_sf"/>
</dbReference>
<proteinExistence type="inferred from homology"/>
<keyword evidence="5 7" id="KW-0378">Hydrolase</keyword>
<reference evidence="13 14" key="1">
    <citation type="submission" date="2016-11" db="EMBL/GenBank/DDBJ databases">
        <authorList>
            <person name="Jaros S."/>
            <person name="Januszkiewicz K."/>
            <person name="Wedrychowicz H."/>
        </authorList>
    </citation>
    <scope>NUCLEOTIDE SEQUENCE [LARGE SCALE GENOMIC DNA]</scope>
    <source>
        <strain evidence="13 14">CGMCC 1.12145</strain>
    </source>
</reference>
<dbReference type="InterPro" id="IPR028204">
    <property type="entry name" value="Tricorn_C1"/>
</dbReference>
<dbReference type="Gene3D" id="2.130.10.10">
    <property type="entry name" value="YVTN repeat-like/Quinoprotein amine dehydrogenase"/>
    <property type="match status" value="1"/>
</dbReference>
<keyword evidence="14" id="KW-1185">Reference proteome</keyword>
<comment type="subcellular location">
    <subcellularLocation>
        <location evidence="1 7">Cytoplasm</location>
    </subcellularLocation>
</comment>
<dbReference type="Gene3D" id="2.120.10.60">
    <property type="entry name" value="Tricorn protease N-terminal domain"/>
    <property type="match status" value="1"/>
</dbReference>
<evidence type="ECO:0000256" key="8">
    <source>
        <dbReference type="PIRSR" id="PIRSR036421-1"/>
    </source>
</evidence>
<evidence type="ECO:0000259" key="12">
    <source>
        <dbReference type="PROSITE" id="PS50106"/>
    </source>
</evidence>
<gene>
    <name evidence="13" type="ORF">SAMN02927921_00214</name>
</gene>
<dbReference type="CDD" id="cd07562">
    <property type="entry name" value="Peptidase_S41_TRI"/>
    <property type="match status" value="1"/>
</dbReference>
<dbReference type="SUPFAM" id="SSF50156">
    <property type="entry name" value="PDZ domain-like"/>
    <property type="match status" value="1"/>
</dbReference>
<dbReference type="Gene3D" id="2.30.42.10">
    <property type="match status" value="1"/>
</dbReference>
<evidence type="ECO:0000313" key="14">
    <source>
        <dbReference type="Proteomes" id="UP000182248"/>
    </source>
</evidence>
<dbReference type="Gene3D" id="3.90.226.10">
    <property type="entry name" value="2-enoyl-CoA Hydratase, Chain A, domain 1"/>
    <property type="match status" value="1"/>
</dbReference>
<feature type="region of interest" description="Disordered" evidence="10">
    <location>
        <begin position="565"/>
        <end position="589"/>
    </location>
</feature>
<feature type="domain" description="PDZ" evidence="12">
    <location>
        <begin position="780"/>
        <end position="832"/>
    </location>
</feature>
<comment type="function">
    <text evidence="7">Degrades oligopeptides.</text>
</comment>
<dbReference type="GO" id="GO:0006508">
    <property type="term" value="P:proteolysis"/>
    <property type="evidence" value="ECO:0007669"/>
    <property type="project" value="UniProtKB-UniRule"/>
</dbReference>
<keyword evidence="11" id="KW-0732">Signal</keyword>
<dbReference type="Proteomes" id="UP000182248">
    <property type="component" value="Unassembled WGS sequence"/>
</dbReference>
<dbReference type="RefSeq" id="WP_072315446.1">
    <property type="nucleotide sequence ID" value="NZ_FPJE01000001.1"/>
</dbReference>
<dbReference type="PANTHER" id="PTHR43253:SF1">
    <property type="entry name" value="TRICORN PROTEASE HOMOLOG 2-RELATED"/>
    <property type="match status" value="1"/>
</dbReference>
<organism evidence="13 14">
    <name type="scientific">Sinomicrobium oceani</name>
    <dbReference type="NCBI Taxonomy" id="1150368"/>
    <lineage>
        <taxon>Bacteria</taxon>
        <taxon>Pseudomonadati</taxon>
        <taxon>Bacteroidota</taxon>
        <taxon>Flavobacteriia</taxon>
        <taxon>Flavobacteriales</taxon>
        <taxon>Flavobacteriaceae</taxon>
        <taxon>Sinomicrobium</taxon>
    </lineage>
</organism>
<dbReference type="SMART" id="SM00228">
    <property type="entry name" value="PDZ"/>
    <property type="match status" value="1"/>
</dbReference>
<feature type="site" description="Transition state stabilizer; via amide nitrogen" evidence="9">
    <location>
        <position position="986"/>
    </location>
</feature>